<reference evidence="1" key="1">
    <citation type="submission" date="2018-07" db="EMBL/GenBank/DDBJ databases">
        <authorList>
            <person name="Quirk P.G."/>
            <person name="Krulwich T.A."/>
        </authorList>
    </citation>
    <scope>NUCLEOTIDE SEQUENCE</scope>
</reference>
<gene>
    <name evidence="1" type="ORF">DF3PB_6150004</name>
</gene>
<proteinExistence type="predicted"/>
<organism evidence="1">
    <name type="scientific">metagenome</name>
    <dbReference type="NCBI Taxonomy" id="256318"/>
    <lineage>
        <taxon>unclassified sequences</taxon>
        <taxon>metagenomes</taxon>
    </lineage>
</organism>
<name>A0A380TJD0_9ZZZZ</name>
<sequence length="88" mass="9510">MASLPNKAGAALLRPELGAATPVASIMMPQPASAAECLKRRKAARGACPDPNSDSRPNGHAARWASRYQVIFPMQLLIKLIKSHYRTN</sequence>
<protein>
    <submittedName>
        <fullName evidence="1">Uncharacterized protein</fullName>
    </submittedName>
</protein>
<evidence type="ECO:0000313" key="1">
    <source>
        <dbReference type="EMBL" id="SUS08268.1"/>
    </source>
</evidence>
<dbReference type="AlphaFoldDB" id="A0A380TJD0"/>
<dbReference type="EMBL" id="UIDG01000574">
    <property type="protein sequence ID" value="SUS08268.1"/>
    <property type="molecule type" value="Genomic_DNA"/>
</dbReference>
<accession>A0A380TJD0</accession>